<dbReference type="InterPro" id="IPR021283">
    <property type="entry name" value="Phage_Wedge1"/>
</dbReference>
<name>A0A225DLY5_9BACT</name>
<dbReference type="EMBL" id="NIDE01000005">
    <property type="protein sequence ID" value="OWK42480.1"/>
    <property type="molecule type" value="Genomic_DNA"/>
</dbReference>
<dbReference type="Pfam" id="PF11041">
    <property type="entry name" value="Phage_Wedge1"/>
    <property type="match status" value="1"/>
</dbReference>
<sequence>MSLTNDEDTGAIQQFDFSVDLLRAILWQYTTATNLQGLLNQKAAWYDTNQTQFWEDWYTNVFDLATANDFGLSVWSIILGLPLFVNTGTPTGPVFGFDAQTGYNFDNGIFGGSTSYDLPTETKRIALQLRYFQLTSSGTVPETNRMLAYVFRNFGQAWLIDYHDMAQAYVFNFPVTFDLEYLFNSYDILPRPAGVQSTWIDATLVYFGFATGDFNFDNGIFGG</sequence>
<organism evidence="1 2">
    <name type="scientific">Fimbriiglobus ruber</name>
    <dbReference type="NCBI Taxonomy" id="1908690"/>
    <lineage>
        <taxon>Bacteria</taxon>
        <taxon>Pseudomonadati</taxon>
        <taxon>Planctomycetota</taxon>
        <taxon>Planctomycetia</taxon>
        <taxon>Gemmatales</taxon>
        <taxon>Gemmataceae</taxon>
        <taxon>Fimbriiglobus</taxon>
    </lineage>
</organism>
<protein>
    <submittedName>
        <fullName evidence="1">Phage protein</fullName>
    </submittedName>
</protein>
<gene>
    <name evidence="1" type="ORF">FRUB_04558</name>
</gene>
<accession>A0A225DLY5</accession>
<dbReference type="RefSeq" id="WP_088255640.1">
    <property type="nucleotide sequence ID" value="NZ_NIDE01000005.1"/>
</dbReference>
<reference evidence="2" key="1">
    <citation type="submission" date="2017-06" db="EMBL/GenBank/DDBJ databases">
        <title>Genome analysis of Fimbriiglobus ruber SP5, the first member of the order Planctomycetales with confirmed chitinolytic capability.</title>
        <authorList>
            <person name="Ravin N.V."/>
            <person name="Rakitin A.L."/>
            <person name="Ivanova A.A."/>
            <person name="Beletsky A.V."/>
            <person name="Kulichevskaya I.S."/>
            <person name="Mardanov A.V."/>
            <person name="Dedysh S.N."/>
        </authorList>
    </citation>
    <scope>NUCLEOTIDE SEQUENCE [LARGE SCALE GENOMIC DNA]</scope>
    <source>
        <strain evidence="2">SP5</strain>
    </source>
</reference>
<evidence type="ECO:0000313" key="2">
    <source>
        <dbReference type="Proteomes" id="UP000214646"/>
    </source>
</evidence>
<dbReference type="AlphaFoldDB" id="A0A225DLY5"/>
<keyword evidence="2" id="KW-1185">Reference proteome</keyword>
<comment type="caution">
    <text evidence="1">The sequence shown here is derived from an EMBL/GenBank/DDBJ whole genome shotgun (WGS) entry which is preliminary data.</text>
</comment>
<proteinExistence type="predicted"/>
<evidence type="ECO:0000313" key="1">
    <source>
        <dbReference type="EMBL" id="OWK42480.1"/>
    </source>
</evidence>
<dbReference type="OrthoDB" id="6624536at2"/>
<dbReference type="Proteomes" id="UP000214646">
    <property type="component" value="Unassembled WGS sequence"/>
</dbReference>